<dbReference type="RefSeq" id="WP_190837304.1">
    <property type="nucleotide sequence ID" value="NZ_CAWPPI010000119.1"/>
</dbReference>
<evidence type="ECO:0000313" key="3">
    <source>
        <dbReference type="EMBL" id="MBD2778058.1"/>
    </source>
</evidence>
<protein>
    <submittedName>
        <fullName evidence="3">Type II toxin-antitoxin system PemK/MazF family toxin</fullName>
    </submittedName>
</protein>
<organism evidence="3 4">
    <name type="scientific">Iningainema tapete BLCC-T55</name>
    <dbReference type="NCBI Taxonomy" id="2748662"/>
    <lineage>
        <taxon>Bacteria</taxon>
        <taxon>Bacillati</taxon>
        <taxon>Cyanobacteriota</taxon>
        <taxon>Cyanophyceae</taxon>
        <taxon>Nostocales</taxon>
        <taxon>Scytonemataceae</taxon>
        <taxon>Iningainema tapete</taxon>
    </lineage>
</organism>
<evidence type="ECO:0000256" key="1">
    <source>
        <dbReference type="ARBA" id="ARBA00007521"/>
    </source>
</evidence>
<dbReference type="Gene3D" id="2.30.30.110">
    <property type="match status" value="1"/>
</dbReference>
<accession>A0A8J6XN29</accession>
<comment type="similarity">
    <text evidence="1">Belongs to the PemK/MazF family.</text>
</comment>
<dbReference type="SUPFAM" id="SSF50118">
    <property type="entry name" value="Cell growth inhibitor/plasmid maintenance toxic component"/>
    <property type="match status" value="1"/>
</dbReference>
<evidence type="ECO:0000256" key="2">
    <source>
        <dbReference type="ARBA" id="ARBA00022649"/>
    </source>
</evidence>
<gene>
    <name evidence="3" type="ORF">ICL16_39955</name>
</gene>
<dbReference type="EMBL" id="JACXAE010000119">
    <property type="protein sequence ID" value="MBD2778058.1"/>
    <property type="molecule type" value="Genomic_DNA"/>
</dbReference>
<keyword evidence="4" id="KW-1185">Reference proteome</keyword>
<sequence>MTFNPGDVLTVDFPGVTGVKRRPAVALSSATYHVTRPDLIVGLITTQTTALGTTDYVLQDWAEAGLRVASVFRSFIVTLPPSANLVLIGHLSERDWRSVRACVKLALVDLDDPSDTLDSL</sequence>
<dbReference type="InterPro" id="IPR003477">
    <property type="entry name" value="PemK-like"/>
</dbReference>
<keyword evidence="2" id="KW-1277">Toxin-antitoxin system</keyword>
<evidence type="ECO:0000313" key="4">
    <source>
        <dbReference type="Proteomes" id="UP000629098"/>
    </source>
</evidence>
<dbReference type="InterPro" id="IPR011067">
    <property type="entry name" value="Plasmid_toxin/cell-grow_inhib"/>
</dbReference>
<proteinExistence type="inferred from homology"/>
<reference evidence="3" key="1">
    <citation type="submission" date="2020-09" db="EMBL/GenBank/DDBJ databases">
        <title>Iningainema tapete sp. nov. (Scytonemataceae, Cyanobacteria) from greenhouses in central Florida (USA) produces two types of nodularin with biosynthetic potential for microcystin-LR and anabaenopeptins.</title>
        <authorList>
            <person name="Berthold D.E."/>
            <person name="Lefler F.W."/>
            <person name="Huang I.-S."/>
            <person name="Abdulla H."/>
            <person name="Zimba P.V."/>
            <person name="Laughinghouse H.D. IV."/>
        </authorList>
    </citation>
    <scope>NUCLEOTIDE SEQUENCE</scope>
    <source>
        <strain evidence="3">BLCCT55</strain>
    </source>
</reference>
<dbReference type="Pfam" id="PF02452">
    <property type="entry name" value="PemK_toxin"/>
    <property type="match status" value="1"/>
</dbReference>
<dbReference type="AlphaFoldDB" id="A0A8J6XN29"/>
<dbReference type="Proteomes" id="UP000629098">
    <property type="component" value="Unassembled WGS sequence"/>
</dbReference>
<dbReference type="GO" id="GO:0003677">
    <property type="term" value="F:DNA binding"/>
    <property type="evidence" value="ECO:0007669"/>
    <property type="project" value="InterPro"/>
</dbReference>
<name>A0A8J6XN29_9CYAN</name>
<comment type="caution">
    <text evidence="3">The sequence shown here is derived from an EMBL/GenBank/DDBJ whole genome shotgun (WGS) entry which is preliminary data.</text>
</comment>